<feature type="region of interest" description="Disordered" evidence="1">
    <location>
        <begin position="1"/>
        <end position="32"/>
    </location>
</feature>
<dbReference type="EMBL" id="BPLR01013213">
    <property type="protein sequence ID" value="GIY59529.1"/>
    <property type="molecule type" value="Genomic_DNA"/>
</dbReference>
<accession>A0AAV4UP25</accession>
<comment type="caution">
    <text evidence="2">The sequence shown here is derived from an EMBL/GenBank/DDBJ whole genome shotgun (WGS) entry which is preliminary data.</text>
</comment>
<dbReference type="Proteomes" id="UP001054945">
    <property type="component" value="Unassembled WGS sequence"/>
</dbReference>
<dbReference type="AlphaFoldDB" id="A0AAV4UP25"/>
<keyword evidence="3" id="KW-1185">Reference proteome</keyword>
<evidence type="ECO:0000313" key="2">
    <source>
        <dbReference type="EMBL" id="GIY59529.1"/>
    </source>
</evidence>
<gene>
    <name evidence="2" type="ORF">CEXT_487751</name>
</gene>
<sequence length="377" mass="42531">MSDNFSACEMPLEWDSANSSKDDSPEDSKSIAIRNKDEIEAIVASAKEGSEYFENTFTNIIVASTTKPTILNPSSQHAGEKSEISFLSKEKSPVSSENTTYNIVEVIKNSPIPSAKIVNENKQTIASVVIKIGVISEHNVPNATNAIAAAIASEPSKTLDRSIEVEFSALSIKNKVDNFDFYSLDDLEMHRVCTYDDEKEAITDVYKELDVDDYCTCYTEELVFATDVAIIIWHLNHRSFDSSKYSITGNRPASPCNEIVYKAIEMIWARTKDDVKRMFDKTKEEISIDFPTFRNLLTEIACDIEEKQFCSKRFLSYCVVLCQLSVFAADIGIDDAPYCVPFILCHTLYHFAEEMENFKSTIWERLTQTSNIIVQFA</sequence>
<evidence type="ECO:0000313" key="3">
    <source>
        <dbReference type="Proteomes" id="UP001054945"/>
    </source>
</evidence>
<evidence type="ECO:0000256" key="1">
    <source>
        <dbReference type="SAM" id="MobiDB-lite"/>
    </source>
</evidence>
<proteinExistence type="predicted"/>
<protein>
    <submittedName>
        <fullName evidence="2">Uncharacterized protein</fullName>
    </submittedName>
</protein>
<name>A0AAV4UP25_CAEEX</name>
<reference evidence="2 3" key="1">
    <citation type="submission" date="2021-06" db="EMBL/GenBank/DDBJ databases">
        <title>Caerostris extrusa draft genome.</title>
        <authorList>
            <person name="Kono N."/>
            <person name="Arakawa K."/>
        </authorList>
    </citation>
    <scope>NUCLEOTIDE SEQUENCE [LARGE SCALE GENOMIC DNA]</scope>
</reference>
<feature type="compositionally biased region" description="Basic and acidic residues" evidence="1">
    <location>
        <begin position="20"/>
        <end position="32"/>
    </location>
</feature>
<organism evidence="2 3">
    <name type="scientific">Caerostris extrusa</name>
    <name type="common">Bark spider</name>
    <name type="synonym">Caerostris bankana</name>
    <dbReference type="NCBI Taxonomy" id="172846"/>
    <lineage>
        <taxon>Eukaryota</taxon>
        <taxon>Metazoa</taxon>
        <taxon>Ecdysozoa</taxon>
        <taxon>Arthropoda</taxon>
        <taxon>Chelicerata</taxon>
        <taxon>Arachnida</taxon>
        <taxon>Araneae</taxon>
        <taxon>Araneomorphae</taxon>
        <taxon>Entelegynae</taxon>
        <taxon>Araneoidea</taxon>
        <taxon>Araneidae</taxon>
        <taxon>Caerostris</taxon>
    </lineage>
</organism>